<dbReference type="Pfam" id="PF11774">
    <property type="entry name" value="Lsr2"/>
    <property type="match status" value="1"/>
</dbReference>
<dbReference type="InterPro" id="IPR042261">
    <property type="entry name" value="Lsr2-like_dimerization"/>
</dbReference>
<dbReference type="InterPro" id="IPR024412">
    <property type="entry name" value="Lsr2_dim_dom"/>
</dbReference>
<dbReference type="HOGENOM" id="CLU_139818_0_0_11"/>
<keyword evidence="1" id="KW-0238">DNA-binding</keyword>
<dbReference type="KEGG" id="gob:Gobs_0730"/>
<dbReference type="GO" id="GO:0003677">
    <property type="term" value="F:DNA binding"/>
    <property type="evidence" value="ECO:0007669"/>
    <property type="project" value="UniProtKB-KW"/>
</dbReference>
<protein>
    <submittedName>
        <fullName evidence="4">Putative Lsr2-like protein</fullName>
    </submittedName>
</protein>
<dbReference type="GO" id="GO:0016746">
    <property type="term" value="F:acyltransferase activity"/>
    <property type="evidence" value="ECO:0007669"/>
    <property type="project" value="InterPro"/>
</dbReference>
<dbReference type="STRING" id="526225.Gobs_0730"/>
<reference evidence="5" key="2">
    <citation type="submission" date="2010-01" db="EMBL/GenBank/DDBJ databases">
        <title>The complete genome of Geodermatophilus obscurus DSM 43160.</title>
        <authorList>
            <consortium name="US DOE Joint Genome Institute (JGI-PGF)"/>
            <person name="Lucas S."/>
            <person name="Copeland A."/>
            <person name="Lapidus A."/>
            <person name="Glavina del Rio T."/>
            <person name="Dalin E."/>
            <person name="Tice H."/>
            <person name="Bruce D."/>
            <person name="Goodwin L."/>
            <person name="Pitluck S."/>
            <person name="Kyrpides N."/>
            <person name="Mavromatis K."/>
            <person name="Ivanova N."/>
            <person name="Munk A.C."/>
            <person name="Brettin T."/>
            <person name="Detter J.C."/>
            <person name="Han C."/>
            <person name="Larimer F."/>
            <person name="Land M."/>
            <person name="Hauser L."/>
            <person name="Markowitz V."/>
            <person name="Cheng J.-F."/>
            <person name="Hugenholtz P."/>
            <person name="Woyke T."/>
            <person name="Wu D."/>
            <person name="Jando M."/>
            <person name="Schneider S."/>
            <person name="Klenk H.-P."/>
            <person name="Eisen J.A."/>
        </authorList>
    </citation>
    <scope>NUCLEOTIDE SEQUENCE [LARGE SCALE GENOMIC DNA]</scope>
    <source>
        <strain evidence="5">ATCC 25078 / DSM 43160 / JCM 3152 / KCC A-0152 / KCTC 9177 / NBRC 13315 / NRRL B-3577 / G-20</strain>
    </source>
</reference>
<feature type="domain" description="Lsr2 dimerization" evidence="2">
    <location>
        <begin position="1"/>
        <end position="58"/>
    </location>
</feature>
<dbReference type="AlphaFoldDB" id="D2S878"/>
<dbReference type="EMBL" id="CP001867">
    <property type="protein sequence ID" value="ADB73500.1"/>
    <property type="molecule type" value="Genomic_DNA"/>
</dbReference>
<accession>D2S878</accession>
<dbReference type="Gene3D" id="4.10.320.10">
    <property type="entry name" value="E3-binding domain"/>
    <property type="match status" value="1"/>
</dbReference>
<dbReference type="OrthoDB" id="4113332at2"/>
<dbReference type="InterPro" id="IPR036625">
    <property type="entry name" value="E3-bd_dom_sf"/>
</dbReference>
<evidence type="ECO:0000259" key="2">
    <source>
        <dbReference type="Pfam" id="PF11774"/>
    </source>
</evidence>
<evidence type="ECO:0000313" key="5">
    <source>
        <dbReference type="Proteomes" id="UP000001382"/>
    </source>
</evidence>
<dbReference type="Pfam" id="PF23359">
    <property type="entry name" value="Lsr2_DNA-bd"/>
    <property type="match status" value="1"/>
</dbReference>
<name>D2S878_GEOOG</name>
<proteinExistence type="predicted"/>
<sequence length="109" mass="11794">MATKTNVMLVDDLSDEPADTTVAFGLDGRDYEIDPTDANASELRETLRKYVDAARKTGSSKTGRASARRTFTDTDPRAVRAWAAANGREVSSRGRIPAEVVEAYRAAGN</sequence>
<dbReference type="eggNOG" id="ENOG5032RKK">
    <property type="taxonomic scope" value="Bacteria"/>
</dbReference>
<reference evidence="4 5" key="1">
    <citation type="journal article" date="2010" name="Stand. Genomic Sci.">
        <title>Complete genome sequence of Geodermatophilus obscurus type strain (G-20).</title>
        <authorList>
            <person name="Ivanova N."/>
            <person name="Sikorski J."/>
            <person name="Jando M."/>
            <person name="Munk C."/>
            <person name="Lapidus A."/>
            <person name="Glavina Del Rio T."/>
            <person name="Copeland A."/>
            <person name="Tice H."/>
            <person name="Cheng J.-F."/>
            <person name="Lucas S."/>
            <person name="Chen F."/>
            <person name="Nolan M."/>
            <person name="Bruce D."/>
            <person name="Goodwin L."/>
            <person name="Pitluck S."/>
            <person name="Mavromatis K."/>
            <person name="Mikhailova N."/>
            <person name="Pati A."/>
            <person name="Chen A."/>
            <person name="Palaniappan K."/>
            <person name="Land M."/>
            <person name="Hauser L."/>
            <person name="Chang Y.-J."/>
            <person name="Jeffries C.D."/>
            <person name="Meincke L."/>
            <person name="Brettin T."/>
            <person name="Detter J.C."/>
            <person name="Detter J.C."/>
            <person name="Rohde M."/>
            <person name="Goeker M."/>
            <person name="Bristow J."/>
            <person name="Eisen J.A."/>
            <person name="Markowitz V."/>
            <person name="Hugenholtz P."/>
            <person name="Kyrpides N.C."/>
            <person name="Klenk H.-P."/>
        </authorList>
    </citation>
    <scope>NUCLEOTIDE SEQUENCE [LARGE SCALE GENOMIC DNA]</scope>
    <source>
        <strain evidence="5">ATCC 25078 / DSM 43160 / JCM 3152 / KCC A-0152 / KCTC 9177 / NBRC 13315 / NRRL B-3577 / G-20</strain>
    </source>
</reference>
<feature type="domain" description="Lsr2 DNA-binding" evidence="3">
    <location>
        <begin position="74"/>
        <end position="107"/>
    </location>
</feature>
<evidence type="ECO:0000259" key="3">
    <source>
        <dbReference type="Pfam" id="PF23359"/>
    </source>
</evidence>
<gene>
    <name evidence="4" type="ordered locus">Gobs_0730</name>
</gene>
<dbReference type="RefSeq" id="WP_012946941.1">
    <property type="nucleotide sequence ID" value="NC_013757.1"/>
</dbReference>
<evidence type="ECO:0000256" key="1">
    <source>
        <dbReference type="ARBA" id="ARBA00023125"/>
    </source>
</evidence>
<dbReference type="Gene3D" id="3.30.60.230">
    <property type="entry name" value="Lsr2, dimerization domain"/>
    <property type="match status" value="1"/>
</dbReference>
<dbReference type="Proteomes" id="UP000001382">
    <property type="component" value="Chromosome"/>
</dbReference>
<evidence type="ECO:0000313" key="4">
    <source>
        <dbReference type="EMBL" id="ADB73500.1"/>
    </source>
</evidence>
<keyword evidence="5" id="KW-1185">Reference proteome</keyword>
<organism evidence="4 5">
    <name type="scientific">Geodermatophilus obscurus (strain ATCC 25078 / DSM 43160 / JCM 3152 / CCUG 61914 / KCC A-0152 / KCTC 9177 / NBRC 13315 / NRRL B-3577 / G-20)</name>
    <dbReference type="NCBI Taxonomy" id="526225"/>
    <lineage>
        <taxon>Bacteria</taxon>
        <taxon>Bacillati</taxon>
        <taxon>Actinomycetota</taxon>
        <taxon>Actinomycetes</taxon>
        <taxon>Geodermatophilales</taxon>
        <taxon>Geodermatophilaceae</taxon>
        <taxon>Geodermatophilus</taxon>
    </lineage>
</organism>
<dbReference type="InterPro" id="IPR055370">
    <property type="entry name" value="Lsr2_DNA-bd"/>
</dbReference>